<dbReference type="EMBL" id="JALBCA010000002">
    <property type="protein sequence ID" value="KAI2393422.1"/>
    <property type="molecule type" value="Genomic_DNA"/>
</dbReference>
<comment type="caution">
    <text evidence="1">The sequence shown here is derived from an EMBL/GenBank/DDBJ whole genome shotgun (WGS) entry which is preliminary data.</text>
</comment>
<gene>
    <name evidence="1" type="ORF">LOY88_000020</name>
</gene>
<organism evidence="1">
    <name type="scientific">Ophidiomyces ophidiicola</name>
    <dbReference type="NCBI Taxonomy" id="1387563"/>
    <lineage>
        <taxon>Eukaryota</taxon>
        <taxon>Fungi</taxon>
        <taxon>Dikarya</taxon>
        <taxon>Ascomycota</taxon>
        <taxon>Pezizomycotina</taxon>
        <taxon>Eurotiomycetes</taxon>
        <taxon>Eurotiomycetidae</taxon>
        <taxon>Onygenales</taxon>
        <taxon>Onygenaceae</taxon>
        <taxon>Ophidiomyces</taxon>
    </lineage>
</organism>
<reference evidence="1" key="1">
    <citation type="journal article" date="2022" name="bioRxiv">
        <title>Population genetic analysis of Ophidiomyces ophidiicola, the causative agent of snake fungal disease, indicates recent introductions to the USA.</title>
        <authorList>
            <person name="Ladner J.T."/>
            <person name="Palmer J.M."/>
            <person name="Ettinger C.L."/>
            <person name="Stajich J.E."/>
            <person name="Farrell T.M."/>
            <person name="Glorioso B.M."/>
            <person name="Lawson B."/>
            <person name="Price S.J."/>
            <person name="Stengle A.G."/>
            <person name="Grear D.A."/>
            <person name="Lorch J.M."/>
        </authorList>
    </citation>
    <scope>NUCLEOTIDE SEQUENCE</scope>
    <source>
        <strain evidence="1">NWHC 24266-5</strain>
    </source>
</reference>
<proteinExistence type="predicted"/>
<evidence type="ECO:0000313" key="1">
    <source>
        <dbReference type="EMBL" id="KAI2393422.1"/>
    </source>
</evidence>
<name>A0ACB8V5E9_9EURO</name>
<protein>
    <submittedName>
        <fullName evidence="1">Uncharacterized protein</fullName>
    </submittedName>
</protein>
<sequence length="334" mass="37258">MRPSKLGFPNALKLLLLGLTVQFALGDGSFTLKISDCAPEEEALVSKAVDSMKLAASVAEDRTGKLLDVLKRNPGPNDIIKGSDLSTLMFFETVFGECAGPERVEDIHKRIETFRNFLNNPKYKVNIVCREGFLKQEEGLDLDTEVMDMRPAEWGGRTLNFVEDKSELFPCKNPEAQAWSSTKYDMLPELVDLTVLCDQTLKSSNWNEHNSAPYAALREKTFDADSIKIDNIDDNNLATILTHEFSHSGSIFDCDGGTYDYDVNGETCYGWKLITELAKQNPGAASRNADTFAMFLLGLTLDKNDWSTGNSKPVPPNFPGPISRPVWREGRWQV</sequence>
<accession>A0ACB8V5E9</accession>